<feature type="compositionally biased region" description="Low complexity" evidence="4">
    <location>
        <begin position="166"/>
        <end position="189"/>
    </location>
</feature>
<evidence type="ECO:0000256" key="1">
    <source>
        <dbReference type="ARBA" id="ARBA00008334"/>
    </source>
</evidence>
<dbReference type="GO" id="GO:0006886">
    <property type="term" value="P:intracellular protein transport"/>
    <property type="evidence" value="ECO:0007669"/>
    <property type="project" value="InterPro"/>
</dbReference>
<dbReference type="AlphaFoldDB" id="A0A0D6EK00"/>
<dbReference type="InterPro" id="IPR006895">
    <property type="entry name" value="Znf_Sec23_Sec24"/>
</dbReference>
<gene>
    <name evidence="10" type="primary">SPOSA6832_01876</name>
</gene>
<dbReference type="Gene3D" id="2.30.30.380">
    <property type="entry name" value="Zn-finger domain of Sec23/24"/>
    <property type="match status" value="1"/>
</dbReference>
<evidence type="ECO:0000313" key="11">
    <source>
        <dbReference type="Proteomes" id="UP000243876"/>
    </source>
</evidence>
<feature type="domain" description="Sec23/Sec24 helical" evidence="8">
    <location>
        <begin position="837"/>
        <end position="937"/>
    </location>
</feature>
<dbReference type="GO" id="GO:0070971">
    <property type="term" value="C:endoplasmic reticulum exit site"/>
    <property type="evidence" value="ECO:0007669"/>
    <property type="project" value="TreeGrafter"/>
</dbReference>
<proteinExistence type="inferred from homology"/>
<feature type="compositionally biased region" description="Polar residues" evidence="4">
    <location>
        <begin position="73"/>
        <end position="97"/>
    </location>
</feature>
<protein>
    <submittedName>
        <fullName evidence="10">SPOSA6832_01876-mRNA-1:cds</fullName>
    </submittedName>
</protein>
<keyword evidence="2" id="KW-0813">Transport</keyword>
<dbReference type="GO" id="GO:0000149">
    <property type="term" value="F:SNARE binding"/>
    <property type="evidence" value="ECO:0007669"/>
    <property type="project" value="TreeGrafter"/>
</dbReference>
<sequence>MDPNARPPYPPHPAAQYGAPPAGYPQHPPPFQHLPNSYGGPAPPAAQPHHLNPSLAPPHPHAQEALSPGRLSPIQQQRQMSPAATDQVNHGMQQMNLQGAVPPGIDAGTLGSGPVVAPARGKRAARAYHAEGASPAPTPSPGHPPTDMHPSYFSQPQQPPDPHSLQPGHQQQMHPQQYQQQQQQQQQHPDYPPHPSRAPPASFQPSPQPQPVAGIPQPPHTAGQRIPPKQRIRIDPDHIPSPVAVQEADQALYQVEPYMTCSRMAAPLATTDYLSIDQGRCPSFRLVVNAELTPPGLAGNSNPRFLRMTTYNLPLSDDLAVASQLPLGLVVQPFARLRPEEGPIPVVDFGEAGPPRCERCRGYINPWCVFVEGGQKFICNLCGAPSEGESAVLSLFSLFPFGAPHAWILRCTVAPEYFSHLDMSQRRMDLDQRPELRLGSVDFVVNRDYWVQDNPTQPGSSPREPTPMHYIFAIDVSWTSVRCGLVGEVVQGLKELLYGSKAAEGEGEAKGAAPTGGLPPGAKIAILTFDRTVQFYNLKAGLEQAQMLVVPDIDDMFLPLREGFLVDPIESRSVIEGLLDTLPNLVAETSIVEAALAGPLRVAMLSLVRSSAFTASLVHSPACFTAQKNLGGQLNLFQTSLPTIGPGALKHREDPKLYGTDKEKTLFTVQDPFYRMSAEECVEAGIGINLFLFPSQYIDAATLGVLPGLTGGELFFHPRFDPVRDGKLLREEMDRVVKRETAYSVTMRIRCSNGLRIADHFGNFFQRNVTDLEFGTLDADKAVTAKIKHEGKLDEKTDAYFQCAALYTSASGQRRVRVHNMAVPVTSLVNNVFRFADMDTTIAYIIKEAITQTSSKSLRQVREQLTESCVKTLLAYRKHCASSTSPAQLILPESFKLFPLYALAVMKTKALKGGAVASDVRTWHMRHVKGEGVAATVRMLYPRMLAVHLFTDEVGFPDERGRLVLPPLIRTSYARMEPHGAYLVENGEKAILWLGQSVSPQILQDVYAVENLDEIDTRMTTLPSLPTRLSAQLRNIVSYYEERSGRCLPVLIARQNIDGTEIEFSNMLIEDSNNEQFSYVDYLCYVHQSIQSALLGENKKSEFDSSSWTNW</sequence>
<keyword evidence="11" id="KW-1185">Reference proteome</keyword>
<evidence type="ECO:0000259" key="8">
    <source>
        <dbReference type="Pfam" id="PF04815"/>
    </source>
</evidence>
<dbReference type="SUPFAM" id="SSF82919">
    <property type="entry name" value="Zn-finger domain of Sec23/24"/>
    <property type="match status" value="1"/>
</dbReference>
<evidence type="ECO:0000259" key="9">
    <source>
        <dbReference type="Pfam" id="PF08033"/>
    </source>
</evidence>
<feature type="region of interest" description="Disordered" evidence="4">
    <location>
        <begin position="1"/>
        <end position="226"/>
    </location>
</feature>
<dbReference type="Pfam" id="PF00626">
    <property type="entry name" value="Gelsolin"/>
    <property type="match status" value="1"/>
</dbReference>
<evidence type="ECO:0000259" key="6">
    <source>
        <dbReference type="Pfam" id="PF04810"/>
    </source>
</evidence>
<dbReference type="PANTHER" id="PTHR13803">
    <property type="entry name" value="SEC24-RELATED PROTEIN"/>
    <property type="match status" value="1"/>
</dbReference>
<comment type="similarity">
    <text evidence="1">Belongs to the SEC23/SEC24 family. SEC24 subfamily.</text>
</comment>
<evidence type="ECO:0000313" key="10">
    <source>
        <dbReference type="EMBL" id="CEQ40289.1"/>
    </source>
</evidence>
<evidence type="ECO:0000256" key="3">
    <source>
        <dbReference type="ARBA" id="ARBA00022927"/>
    </source>
</evidence>
<feature type="domain" description="Zinc finger Sec23/Sec24-type" evidence="6">
    <location>
        <begin position="354"/>
        <end position="386"/>
    </location>
</feature>
<dbReference type="InterPro" id="IPR036180">
    <property type="entry name" value="Gelsolin-like_dom_sf"/>
</dbReference>
<dbReference type="GO" id="GO:0090110">
    <property type="term" value="P:COPII-coated vesicle cargo loading"/>
    <property type="evidence" value="ECO:0007669"/>
    <property type="project" value="TreeGrafter"/>
</dbReference>
<dbReference type="Pfam" id="PF04815">
    <property type="entry name" value="Sec23_helical"/>
    <property type="match status" value="1"/>
</dbReference>
<dbReference type="Pfam" id="PF04810">
    <property type="entry name" value="zf-Sec23_Sec24"/>
    <property type="match status" value="1"/>
</dbReference>
<dbReference type="SUPFAM" id="SSF82754">
    <property type="entry name" value="C-terminal, gelsolin-like domain of Sec23/24"/>
    <property type="match status" value="1"/>
</dbReference>
<feature type="compositionally biased region" description="Pro residues" evidence="4">
    <location>
        <begin position="1"/>
        <end position="13"/>
    </location>
</feature>
<dbReference type="InterPro" id="IPR029006">
    <property type="entry name" value="ADF-H/Gelsolin-like_dom_sf"/>
</dbReference>
<evidence type="ECO:0000259" key="5">
    <source>
        <dbReference type="Pfam" id="PF00626"/>
    </source>
</evidence>
<dbReference type="Pfam" id="PF08033">
    <property type="entry name" value="Sec23_BS"/>
    <property type="match status" value="1"/>
</dbReference>
<evidence type="ECO:0000256" key="4">
    <source>
        <dbReference type="SAM" id="MobiDB-lite"/>
    </source>
</evidence>
<feature type="domain" description="Sec23/Sec24 trunk" evidence="7">
    <location>
        <begin position="465"/>
        <end position="737"/>
    </location>
</feature>
<name>A0A0D6EK00_SPOSA</name>
<dbReference type="Gene3D" id="2.60.40.1670">
    <property type="entry name" value="beta-sandwich domain of Sec23/24"/>
    <property type="match status" value="1"/>
</dbReference>
<dbReference type="Pfam" id="PF04811">
    <property type="entry name" value="Sec23_trunk"/>
    <property type="match status" value="1"/>
</dbReference>
<dbReference type="EMBL" id="CENE01000006">
    <property type="protein sequence ID" value="CEQ40289.1"/>
    <property type="molecule type" value="Genomic_DNA"/>
</dbReference>
<feature type="compositionally biased region" description="Pro residues" evidence="4">
    <location>
        <begin position="22"/>
        <end position="32"/>
    </location>
</feature>
<dbReference type="Gene3D" id="3.40.20.10">
    <property type="entry name" value="Severin"/>
    <property type="match status" value="1"/>
</dbReference>
<dbReference type="GO" id="GO:0008270">
    <property type="term" value="F:zinc ion binding"/>
    <property type="evidence" value="ECO:0007669"/>
    <property type="project" value="InterPro"/>
</dbReference>
<dbReference type="SUPFAM" id="SSF81811">
    <property type="entry name" value="Helical domain of Sec23/24"/>
    <property type="match status" value="1"/>
</dbReference>
<organism evidence="10 11">
    <name type="scientific">Sporidiobolus salmonicolor</name>
    <name type="common">Yeast-like fungus</name>
    <name type="synonym">Sporobolomyces salmonicolor</name>
    <dbReference type="NCBI Taxonomy" id="5005"/>
    <lineage>
        <taxon>Eukaryota</taxon>
        <taxon>Fungi</taxon>
        <taxon>Dikarya</taxon>
        <taxon>Basidiomycota</taxon>
        <taxon>Pucciniomycotina</taxon>
        <taxon>Microbotryomycetes</taxon>
        <taxon>Sporidiobolales</taxon>
        <taxon>Sporidiobolaceae</taxon>
        <taxon>Sporobolomyces</taxon>
    </lineage>
</organism>
<accession>A0A0D6EK00</accession>
<dbReference type="InterPro" id="IPR006896">
    <property type="entry name" value="Sec23/24_trunk_dom"/>
</dbReference>
<dbReference type="InterPro" id="IPR007123">
    <property type="entry name" value="Gelsolin-like_dom"/>
</dbReference>
<dbReference type="InterPro" id="IPR036175">
    <property type="entry name" value="Sec23/24_helical_dom_sf"/>
</dbReference>
<dbReference type="Gene3D" id="3.40.50.410">
    <property type="entry name" value="von Willebrand factor, type A domain"/>
    <property type="match status" value="1"/>
</dbReference>
<dbReference type="InterPro" id="IPR036174">
    <property type="entry name" value="Znf_Sec23_Sec24_sf"/>
</dbReference>
<dbReference type="InterPro" id="IPR050550">
    <property type="entry name" value="SEC23_SEC24_subfamily"/>
</dbReference>
<evidence type="ECO:0000259" key="7">
    <source>
        <dbReference type="Pfam" id="PF04811"/>
    </source>
</evidence>
<feature type="non-terminal residue" evidence="10">
    <location>
        <position position="1"/>
    </location>
</feature>
<feature type="domain" description="Gelsolin-like" evidence="5">
    <location>
        <begin position="964"/>
        <end position="1026"/>
    </location>
</feature>
<dbReference type="GO" id="GO:0030127">
    <property type="term" value="C:COPII vesicle coat"/>
    <property type="evidence" value="ECO:0007669"/>
    <property type="project" value="InterPro"/>
</dbReference>
<dbReference type="InterPro" id="IPR012990">
    <property type="entry name" value="Beta-sandwich_Sec23_24"/>
</dbReference>
<dbReference type="SUPFAM" id="SSF53300">
    <property type="entry name" value="vWA-like"/>
    <property type="match status" value="1"/>
</dbReference>
<dbReference type="Proteomes" id="UP000243876">
    <property type="component" value="Unassembled WGS sequence"/>
</dbReference>
<dbReference type="InterPro" id="IPR006900">
    <property type="entry name" value="Sec23/24_helical_dom"/>
</dbReference>
<reference evidence="11" key="1">
    <citation type="submission" date="2015-02" db="EMBL/GenBank/DDBJ databases">
        <authorList>
            <person name="Gon?alves P."/>
        </authorList>
    </citation>
    <scope>NUCLEOTIDE SEQUENCE [LARGE SCALE GENOMIC DNA]</scope>
</reference>
<evidence type="ECO:0000256" key="2">
    <source>
        <dbReference type="ARBA" id="ARBA00022448"/>
    </source>
</evidence>
<feature type="domain" description="Sec23/Sec24 beta-sandwich" evidence="9">
    <location>
        <begin position="742"/>
        <end position="826"/>
    </location>
</feature>
<dbReference type="InterPro" id="IPR036465">
    <property type="entry name" value="vWFA_dom_sf"/>
</dbReference>
<dbReference type="Gene3D" id="1.20.120.730">
    <property type="entry name" value="Sec23/Sec24 helical domain"/>
    <property type="match status" value="1"/>
</dbReference>
<dbReference type="OrthoDB" id="49016at2759"/>
<dbReference type="SUPFAM" id="SSF81995">
    <property type="entry name" value="beta-sandwich domain of Sec23/24"/>
    <property type="match status" value="1"/>
</dbReference>
<dbReference type="PANTHER" id="PTHR13803:SF4">
    <property type="entry name" value="SECRETORY 24CD, ISOFORM C"/>
    <property type="match status" value="1"/>
</dbReference>
<keyword evidence="3" id="KW-0653">Protein transport</keyword>